<organism evidence="2 3">
    <name type="scientific">Coprinellus micaceus</name>
    <name type="common">Glistening ink-cap mushroom</name>
    <name type="synonym">Coprinus micaceus</name>
    <dbReference type="NCBI Taxonomy" id="71717"/>
    <lineage>
        <taxon>Eukaryota</taxon>
        <taxon>Fungi</taxon>
        <taxon>Dikarya</taxon>
        <taxon>Basidiomycota</taxon>
        <taxon>Agaricomycotina</taxon>
        <taxon>Agaricomycetes</taxon>
        <taxon>Agaricomycetidae</taxon>
        <taxon>Agaricales</taxon>
        <taxon>Agaricineae</taxon>
        <taxon>Psathyrellaceae</taxon>
        <taxon>Coprinellus</taxon>
    </lineage>
</organism>
<dbReference type="OrthoDB" id="3070325at2759"/>
<dbReference type="Gene3D" id="1.20.1280.50">
    <property type="match status" value="1"/>
</dbReference>
<protein>
    <recommendedName>
        <fullName evidence="1">F-box domain-containing protein</fullName>
    </recommendedName>
</protein>
<dbReference type="InterPro" id="IPR036047">
    <property type="entry name" value="F-box-like_dom_sf"/>
</dbReference>
<gene>
    <name evidence="2" type="ORF">FA13DRAFT_1815834</name>
</gene>
<proteinExistence type="predicted"/>
<dbReference type="SUPFAM" id="SSF69322">
    <property type="entry name" value="Tricorn protease domain 2"/>
    <property type="match status" value="1"/>
</dbReference>
<comment type="caution">
    <text evidence="2">The sequence shown here is derived from an EMBL/GenBank/DDBJ whole genome shotgun (WGS) entry which is preliminary data.</text>
</comment>
<dbReference type="Pfam" id="PF00646">
    <property type="entry name" value="F-box"/>
    <property type="match status" value="1"/>
</dbReference>
<dbReference type="AlphaFoldDB" id="A0A4Y7T3E8"/>
<dbReference type="InterPro" id="IPR001810">
    <property type="entry name" value="F-box_dom"/>
</dbReference>
<dbReference type="SMART" id="SM00256">
    <property type="entry name" value="FBOX"/>
    <property type="match status" value="1"/>
</dbReference>
<dbReference type="CDD" id="cd09917">
    <property type="entry name" value="F-box_SF"/>
    <property type="match status" value="1"/>
</dbReference>
<evidence type="ECO:0000313" key="3">
    <source>
        <dbReference type="Proteomes" id="UP000298030"/>
    </source>
</evidence>
<dbReference type="EMBL" id="QPFP01000032">
    <property type="protein sequence ID" value="TEB28494.1"/>
    <property type="molecule type" value="Genomic_DNA"/>
</dbReference>
<reference evidence="2 3" key="1">
    <citation type="journal article" date="2019" name="Nat. Ecol. Evol.">
        <title>Megaphylogeny resolves global patterns of mushroom evolution.</title>
        <authorList>
            <person name="Varga T."/>
            <person name="Krizsan K."/>
            <person name="Foldi C."/>
            <person name="Dima B."/>
            <person name="Sanchez-Garcia M."/>
            <person name="Sanchez-Ramirez S."/>
            <person name="Szollosi G.J."/>
            <person name="Szarkandi J.G."/>
            <person name="Papp V."/>
            <person name="Albert L."/>
            <person name="Andreopoulos W."/>
            <person name="Angelini C."/>
            <person name="Antonin V."/>
            <person name="Barry K.W."/>
            <person name="Bougher N.L."/>
            <person name="Buchanan P."/>
            <person name="Buyck B."/>
            <person name="Bense V."/>
            <person name="Catcheside P."/>
            <person name="Chovatia M."/>
            <person name="Cooper J."/>
            <person name="Damon W."/>
            <person name="Desjardin D."/>
            <person name="Finy P."/>
            <person name="Geml J."/>
            <person name="Haridas S."/>
            <person name="Hughes K."/>
            <person name="Justo A."/>
            <person name="Karasinski D."/>
            <person name="Kautmanova I."/>
            <person name="Kiss B."/>
            <person name="Kocsube S."/>
            <person name="Kotiranta H."/>
            <person name="LaButti K.M."/>
            <person name="Lechner B.E."/>
            <person name="Liimatainen K."/>
            <person name="Lipzen A."/>
            <person name="Lukacs Z."/>
            <person name="Mihaltcheva S."/>
            <person name="Morgado L.N."/>
            <person name="Niskanen T."/>
            <person name="Noordeloos M.E."/>
            <person name="Ohm R.A."/>
            <person name="Ortiz-Santana B."/>
            <person name="Ovrebo C."/>
            <person name="Racz N."/>
            <person name="Riley R."/>
            <person name="Savchenko A."/>
            <person name="Shiryaev A."/>
            <person name="Soop K."/>
            <person name="Spirin V."/>
            <person name="Szebenyi C."/>
            <person name="Tomsovsky M."/>
            <person name="Tulloss R.E."/>
            <person name="Uehling J."/>
            <person name="Grigoriev I.V."/>
            <person name="Vagvolgyi C."/>
            <person name="Papp T."/>
            <person name="Martin F.M."/>
            <person name="Miettinen O."/>
            <person name="Hibbett D.S."/>
            <person name="Nagy L.G."/>
        </authorList>
    </citation>
    <scope>NUCLEOTIDE SEQUENCE [LARGE SCALE GENOMIC DNA]</scope>
    <source>
        <strain evidence="2 3">FP101781</strain>
    </source>
</reference>
<dbReference type="PROSITE" id="PS50181">
    <property type="entry name" value="FBOX"/>
    <property type="match status" value="1"/>
</dbReference>
<name>A0A4Y7T3E8_COPMI</name>
<evidence type="ECO:0000313" key="2">
    <source>
        <dbReference type="EMBL" id="TEB28494.1"/>
    </source>
</evidence>
<keyword evidence="3" id="KW-1185">Reference proteome</keyword>
<feature type="domain" description="F-box" evidence="1">
    <location>
        <begin position="15"/>
        <end position="61"/>
    </location>
</feature>
<accession>A0A4Y7T3E8</accession>
<dbReference type="Proteomes" id="UP000298030">
    <property type="component" value="Unassembled WGS sequence"/>
</dbReference>
<evidence type="ECO:0000259" key="1">
    <source>
        <dbReference type="PROSITE" id="PS50181"/>
    </source>
</evidence>
<sequence length="500" mass="56414">MCTTGGDSEPMVASVPPCLRLPTDAWLHILEYVEPTAILRLARVCKRLCSLVHTRPLWVKLLHLTCERYELFKPTFPMDKMTVSELQHAVTAPYRFHRFVSRYDMMGTRVLPFLTRVHPFRWTQDSDSNPHDVDSFVLVPGGRFLITYGFSSIYLWDLGYNMRQYMELFPLSHELIGHMIAVAPTSDGRELLVLLESGNVLQVYQIDPTSPDPEFRLVGEHKMLLPAASSTGPYQLRMSVGRARLTSSMAFIWRAPHFIVWNWVEGTGCQWHAIVGLKRQPNRVIIACEGTQWYFWDTPMNQLSAQFPVIRNELEPVDHLPHIGAETVIWIGTRYWVSHPLEERFSILARRPPGGIADDPQGVFKTYSIGKSARASESGDGAPAVVTLSEDGTYPVDGILDGYDWAPMFKPGMSQFSGSSENLVFCARSNWEELVVGFLPPASSQNPVFFRPMTGERVTEPDASFEDGMIGFCAGSGRLVYRARDQHGVFISDYLRSAAS</sequence>
<dbReference type="SUPFAM" id="SSF81383">
    <property type="entry name" value="F-box domain"/>
    <property type="match status" value="1"/>
</dbReference>